<accession>A0A6V6YWV7</accession>
<dbReference type="PANTHER" id="PTHR30157">
    <property type="entry name" value="FERRIC REDUCTASE, NADPH-DEPENDENT"/>
    <property type="match status" value="1"/>
</dbReference>
<feature type="domain" description="FAD-binding FR-type" evidence="1">
    <location>
        <begin position="16"/>
        <end position="114"/>
    </location>
</feature>
<proteinExistence type="predicted"/>
<reference evidence="2 3" key="1">
    <citation type="submission" date="2020-06" db="EMBL/GenBank/DDBJ databases">
        <authorList>
            <person name="Criscuolo A."/>
        </authorList>
    </citation>
    <scope>NUCLEOTIDE SEQUENCE [LARGE SCALE GENOMIC DNA]</scope>
    <source>
        <strain evidence="3">CIP 111411</strain>
    </source>
</reference>
<organism evidence="2 3">
    <name type="scientific">Flavobacterium salmonis</name>
    <dbReference type="NCBI Taxonomy" id="2654844"/>
    <lineage>
        <taxon>Bacteria</taxon>
        <taxon>Pseudomonadati</taxon>
        <taxon>Bacteroidota</taxon>
        <taxon>Flavobacteriia</taxon>
        <taxon>Flavobacteriales</taxon>
        <taxon>Flavobacteriaceae</taxon>
        <taxon>Flavobacterium</taxon>
    </lineage>
</organism>
<sequence>MISSIPKWVSNLFGSTMRPNMRVMETHCLSPHIKKIRFQGDISKWDFQIGYASVVRVSETEFRNYTVAYHNTKDEIFEIVFHIHGNGVGCKYIDSLKVGDEIFVSPPRGLKIYHSNAKYQFFFGDETSLGLAYSFLSILKKNEHQYQFYFELDDENKNVPNLLGLENCTVFPKKNTFKSENQINDLPIFKSLELQTANYILTGNVKSIQTFRKILKSRIKSKINSQGYWLEGKKGL</sequence>
<dbReference type="InterPro" id="IPR017927">
    <property type="entry name" value="FAD-bd_FR_type"/>
</dbReference>
<dbReference type="Gene3D" id="2.40.30.10">
    <property type="entry name" value="Translation factors"/>
    <property type="match status" value="1"/>
</dbReference>
<dbReference type="PANTHER" id="PTHR30157:SF0">
    <property type="entry name" value="NADPH-DEPENDENT FERRIC-CHELATE REDUCTASE"/>
    <property type="match status" value="1"/>
</dbReference>
<dbReference type="RefSeq" id="WP_180908769.1">
    <property type="nucleotide sequence ID" value="NZ_CAIJDP010000067.1"/>
</dbReference>
<evidence type="ECO:0000259" key="1">
    <source>
        <dbReference type="PROSITE" id="PS51384"/>
    </source>
</evidence>
<gene>
    <name evidence="2" type="ORF">FLAT13_01977</name>
</gene>
<dbReference type="GO" id="GO:0016491">
    <property type="term" value="F:oxidoreductase activity"/>
    <property type="evidence" value="ECO:0007669"/>
    <property type="project" value="InterPro"/>
</dbReference>
<dbReference type="AlphaFoldDB" id="A0A6V6YWV7"/>
<name>A0A6V6YWV7_9FLAO</name>
<dbReference type="Proteomes" id="UP000530060">
    <property type="component" value="Unassembled WGS sequence"/>
</dbReference>
<dbReference type="InterPro" id="IPR039374">
    <property type="entry name" value="SIP_fam"/>
</dbReference>
<dbReference type="EMBL" id="CAIJDP010000067">
    <property type="protein sequence ID" value="CAD0003970.1"/>
    <property type="molecule type" value="Genomic_DNA"/>
</dbReference>
<dbReference type="SUPFAM" id="SSF63380">
    <property type="entry name" value="Riboflavin synthase domain-like"/>
    <property type="match status" value="1"/>
</dbReference>
<keyword evidence="3" id="KW-1185">Reference proteome</keyword>
<dbReference type="InterPro" id="IPR017938">
    <property type="entry name" value="Riboflavin_synthase-like_b-brl"/>
</dbReference>
<dbReference type="InterPro" id="IPR008333">
    <property type="entry name" value="Cbr1-like_FAD-bd_dom"/>
</dbReference>
<dbReference type="Pfam" id="PF00970">
    <property type="entry name" value="FAD_binding_6"/>
    <property type="match status" value="1"/>
</dbReference>
<evidence type="ECO:0000313" key="3">
    <source>
        <dbReference type="Proteomes" id="UP000530060"/>
    </source>
</evidence>
<comment type="caution">
    <text evidence="2">The sequence shown here is derived from an EMBL/GenBank/DDBJ whole genome shotgun (WGS) entry which is preliminary data.</text>
</comment>
<dbReference type="PROSITE" id="PS51384">
    <property type="entry name" value="FAD_FR"/>
    <property type="match status" value="1"/>
</dbReference>
<protein>
    <recommendedName>
        <fullName evidence="1">FAD-binding FR-type domain-containing protein</fullName>
    </recommendedName>
</protein>
<evidence type="ECO:0000313" key="2">
    <source>
        <dbReference type="EMBL" id="CAD0003970.1"/>
    </source>
</evidence>